<dbReference type="FunFam" id="3.40.50.300:FF:000592">
    <property type="entry name" value="ATP-dependent helicase DinG"/>
    <property type="match status" value="1"/>
</dbReference>
<dbReference type="InterPro" id="IPR014013">
    <property type="entry name" value="Helic_SF1/SF2_ATP-bd_DinG/Rad3"/>
</dbReference>
<comment type="cofactor">
    <cofactor evidence="1">
        <name>[4Fe-4S] cluster</name>
        <dbReference type="ChEBI" id="CHEBI:49883"/>
    </cofactor>
</comment>
<keyword evidence="14" id="KW-1185">Reference proteome</keyword>
<dbReference type="AlphaFoldDB" id="A0AA41Q8A3"/>
<reference evidence="13" key="1">
    <citation type="submission" date="2022-01" db="EMBL/GenBank/DDBJ databases">
        <title>Genome-Based Taxonomic Classification of the Phylum Actinobacteria.</title>
        <authorList>
            <person name="Gao Y."/>
        </authorList>
    </citation>
    <scope>NUCLEOTIDE SEQUENCE</scope>
    <source>
        <strain evidence="13">KLBMP 8922</strain>
    </source>
</reference>
<feature type="compositionally biased region" description="Low complexity" evidence="11">
    <location>
        <begin position="71"/>
        <end position="80"/>
    </location>
</feature>
<dbReference type="SMART" id="SM00487">
    <property type="entry name" value="DEXDc"/>
    <property type="match status" value="1"/>
</dbReference>
<feature type="region of interest" description="Disordered" evidence="11">
    <location>
        <begin position="511"/>
        <end position="541"/>
    </location>
</feature>
<organism evidence="13 14">
    <name type="scientific">Yinghuangia soli</name>
    <dbReference type="NCBI Taxonomy" id="2908204"/>
    <lineage>
        <taxon>Bacteria</taxon>
        <taxon>Bacillati</taxon>
        <taxon>Actinomycetota</taxon>
        <taxon>Actinomycetes</taxon>
        <taxon>Kitasatosporales</taxon>
        <taxon>Streptomycetaceae</taxon>
        <taxon>Yinghuangia</taxon>
    </lineage>
</organism>
<evidence type="ECO:0000313" key="14">
    <source>
        <dbReference type="Proteomes" id="UP001165378"/>
    </source>
</evidence>
<evidence type="ECO:0000256" key="10">
    <source>
        <dbReference type="ARBA" id="ARBA00079061"/>
    </source>
</evidence>
<sequence>MSDTAEHDAPEDLDGTTDADRGPDGTPEDTGTLDAGIDGTSDEAAEDDDGDSEYDEDDSEDEDDEQDEDTAGAPTAAPGGRPDLGQLLTAAVAAVGGTERPGQVRMAEAVAGAVARREHLLVQAGTGTGKSLAYLVPALAGRRRVVVATATLALQRQLVERDLPRTVDALHPLLRRRPTFATLKGRSNYVCLHRLHDGPPDDGEVLFDPSPTSQTGRDIIRIRDWADDDTETGDRDDLSPGVNDRAWAQVSVSSTECLGAAKCPYGQECFAERAREIAKQSDIIVTNHALLAIDALEGAPVLPEHEVLVVDEAHELAARVTSVATDDLTIGSVERAARRAAKLANEKAVDALQAAAEAYAKAMSMREPARLDEPDPDLGWALAALRDASRGVITSLGEVRDKSLTDEDAARRQAMAAVQNVHDTCERILSGSPYDVLWIERSDRVGPSLRIAPLAVAGLLRESLFGDRTVVLTSATLKLGGDFTGVARTLGLSPEGLLPEPGEAVPVAKVLGKPKPAPKTKPKAKSKTKADVPADLDDDIDPDTDAELAPWRSMDVGSPYEYPKQGILYVAKHLPPPGRDGMHPDTLDELAELIECAGGRTLGLFSSRRAAEAATEALRERLDFPILCQGDDSLPELLKAFAGDVRACLFGTLSLWQGVDVPGPACQLVVMDRIPFPRPDDPLMSARAHAVHQAGGNGFMAVSATHAALLMAQGAGRLVRAADDRGVVAVLDSRLATKQYGGFFRSSMPDFWYTTDRNQVRRSLSAIDV</sequence>
<keyword evidence="2" id="KW-0547">Nucleotide-binding</keyword>
<dbReference type="RefSeq" id="WP_235057824.1">
    <property type="nucleotide sequence ID" value="NZ_JAKFHA010000043.1"/>
</dbReference>
<dbReference type="EC" id="5.6.2.3" evidence="7"/>
<feature type="compositionally biased region" description="Basic residues" evidence="11">
    <location>
        <begin position="516"/>
        <end position="527"/>
    </location>
</feature>
<dbReference type="PANTHER" id="PTHR11472">
    <property type="entry name" value="DNA REPAIR DEAD HELICASE RAD3/XP-D SUBFAMILY MEMBER"/>
    <property type="match status" value="1"/>
</dbReference>
<evidence type="ECO:0000256" key="4">
    <source>
        <dbReference type="ARBA" id="ARBA00022806"/>
    </source>
</evidence>
<comment type="caution">
    <text evidence="13">The sequence shown here is derived from an EMBL/GenBank/DDBJ whole genome shotgun (WGS) entry which is preliminary data.</text>
</comment>
<dbReference type="SUPFAM" id="SSF52540">
    <property type="entry name" value="P-loop containing nucleoside triphosphate hydrolases"/>
    <property type="match status" value="1"/>
</dbReference>
<name>A0AA41Q8A3_9ACTN</name>
<dbReference type="InterPro" id="IPR011545">
    <property type="entry name" value="DEAD/DEAH_box_helicase_dom"/>
</dbReference>
<accession>A0AA41Q8A3</accession>
<dbReference type="EMBL" id="JAKFHA010000043">
    <property type="protein sequence ID" value="MCF2533051.1"/>
    <property type="molecule type" value="Genomic_DNA"/>
</dbReference>
<evidence type="ECO:0000256" key="5">
    <source>
        <dbReference type="ARBA" id="ARBA00022840"/>
    </source>
</evidence>
<dbReference type="SMART" id="SM00491">
    <property type="entry name" value="HELICc2"/>
    <property type="match status" value="1"/>
</dbReference>
<proteinExistence type="inferred from homology"/>
<dbReference type="InterPro" id="IPR027417">
    <property type="entry name" value="P-loop_NTPase"/>
</dbReference>
<evidence type="ECO:0000256" key="7">
    <source>
        <dbReference type="ARBA" id="ARBA00044969"/>
    </source>
</evidence>
<evidence type="ECO:0000256" key="11">
    <source>
        <dbReference type="SAM" id="MobiDB-lite"/>
    </source>
</evidence>
<dbReference type="GO" id="GO:0005524">
    <property type="term" value="F:ATP binding"/>
    <property type="evidence" value="ECO:0007669"/>
    <property type="project" value="UniProtKB-KW"/>
</dbReference>
<dbReference type="Proteomes" id="UP001165378">
    <property type="component" value="Unassembled WGS sequence"/>
</dbReference>
<dbReference type="GO" id="GO:0016818">
    <property type="term" value="F:hydrolase activity, acting on acid anhydrides, in phosphorus-containing anhydrides"/>
    <property type="evidence" value="ECO:0007669"/>
    <property type="project" value="InterPro"/>
</dbReference>
<evidence type="ECO:0000256" key="1">
    <source>
        <dbReference type="ARBA" id="ARBA00001966"/>
    </source>
</evidence>
<dbReference type="InterPro" id="IPR006555">
    <property type="entry name" value="ATP-dep_Helicase_C"/>
</dbReference>
<dbReference type="FunFam" id="3.40.50.300:FF:000437">
    <property type="entry name" value="ATP-dependent DNA helicase DinG"/>
    <property type="match status" value="1"/>
</dbReference>
<evidence type="ECO:0000256" key="8">
    <source>
        <dbReference type="ARBA" id="ARBA00048954"/>
    </source>
</evidence>
<dbReference type="InterPro" id="IPR014001">
    <property type="entry name" value="Helicase_ATP-bd"/>
</dbReference>
<evidence type="ECO:0000256" key="3">
    <source>
        <dbReference type="ARBA" id="ARBA00022801"/>
    </source>
</evidence>
<evidence type="ECO:0000259" key="12">
    <source>
        <dbReference type="PROSITE" id="PS51193"/>
    </source>
</evidence>
<evidence type="ECO:0000256" key="6">
    <source>
        <dbReference type="ARBA" id="ARBA00038058"/>
    </source>
</evidence>
<feature type="domain" description="Helicase ATP-binding" evidence="12">
    <location>
        <begin position="89"/>
        <end position="403"/>
    </location>
</feature>
<dbReference type="GO" id="GO:0006139">
    <property type="term" value="P:nucleobase-containing compound metabolic process"/>
    <property type="evidence" value="ECO:0007669"/>
    <property type="project" value="InterPro"/>
</dbReference>
<protein>
    <recommendedName>
        <fullName evidence="9">ATP-dependent helicase DinG</fullName>
        <ecNumber evidence="7">5.6.2.3</ecNumber>
    </recommendedName>
    <alternativeName>
        <fullName evidence="10">DNA 5'-3' helicase DinG</fullName>
    </alternativeName>
</protein>
<dbReference type="PROSITE" id="PS51193">
    <property type="entry name" value="HELICASE_ATP_BIND_2"/>
    <property type="match status" value="1"/>
</dbReference>
<dbReference type="InterPro" id="IPR045028">
    <property type="entry name" value="DinG/Rad3-like"/>
</dbReference>
<feature type="compositionally biased region" description="Basic and acidic residues" evidence="11">
    <location>
        <begin position="1"/>
        <end position="10"/>
    </location>
</feature>
<feature type="region of interest" description="Disordered" evidence="11">
    <location>
        <begin position="1"/>
        <end position="84"/>
    </location>
</feature>
<feature type="compositionally biased region" description="Acidic residues" evidence="11">
    <location>
        <begin position="40"/>
        <end position="70"/>
    </location>
</feature>
<evidence type="ECO:0000256" key="9">
    <source>
        <dbReference type="ARBA" id="ARBA00073590"/>
    </source>
</evidence>
<dbReference type="Pfam" id="PF13307">
    <property type="entry name" value="Helicase_C_2"/>
    <property type="match status" value="1"/>
</dbReference>
<dbReference type="GO" id="GO:0003676">
    <property type="term" value="F:nucleic acid binding"/>
    <property type="evidence" value="ECO:0007669"/>
    <property type="project" value="InterPro"/>
</dbReference>
<dbReference type="Pfam" id="PF00270">
    <property type="entry name" value="DEAD"/>
    <property type="match status" value="1"/>
</dbReference>
<keyword evidence="4 13" id="KW-0347">Helicase</keyword>
<feature type="region of interest" description="Disordered" evidence="11">
    <location>
        <begin position="223"/>
        <end position="242"/>
    </location>
</feature>
<evidence type="ECO:0000313" key="13">
    <source>
        <dbReference type="EMBL" id="MCF2533051.1"/>
    </source>
</evidence>
<keyword evidence="3" id="KW-0378">Hydrolase</keyword>
<dbReference type="Gene3D" id="3.40.50.300">
    <property type="entry name" value="P-loop containing nucleotide triphosphate hydrolases"/>
    <property type="match status" value="2"/>
</dbReference>
<keyword evidence="5" id="KW-0067">ATP-binding</keyword>
<comment type="similarity">
    <text evidence="6">Belongs to the helicase family. DinG subfamily.</text>
</comment>
<dbReference type="GO" id="GO:0043139">
    <property type="term" value="F:5'-3' DNA helicase activity"/>
    <property type="evidence" value="ECO:0007669"/>
    <property type="project" value="UniProtKB-EC"/>
</dbReference>
<gene>
    <name evidence="13" type="ORF">LZ495_38365</name>
</gene>
<comment type="catalytic activity">
    <reaction evidence="8">
        <text>ATP + H2O = ADP + phosphate + H(+)</text>
        <dbReference type="Rhea" id="RHEA:13065"/>
        <dbReference type="ChEBI" id="CHEBI:15377"/>
        <dbReference type="ChEBI" id="CHEBI:15378"/>
        <dbReference type="ChEBI" id="CHEBI:30616"/>
        <dbReference type="ChEBI" id="CHEBI:43474"/>
        <dbReference type="ChEBI" id="CHEBI:456216"/>
        <dbReference type="EC" id="5.6.2.3"/>
    </reaction>
</comment>
<dbReference type="PANTHER" id="PTHR11472:SF34">
    <property type="entry name" value="REGULATOR OF TELOMERE ELONGATION HELICASE 1"/>
    <property type="match status" value="1"/>
</dbReference>
<evidence type="ECO:0000256" key="2">
    <source>
        <dbReference type="ARBA" id="ARBA00022741"/>
    </source>
</evidence>